<organism evidence="1">
    <name type="scientific">marine sediment metagenome</name>
    <dbReference type="NCBI Taxonomy" id="412755"/>
    <lineage>
        <taxon>unclassified sequences</taxon>
        <taxon>metagenomes</taxon>
        <taxon>ecological metagenomes</taxon>
    </lineage>
</organism>
<dbReference type="SUPFAM" id="SSF110849">
    <property type="entry name" value="ParB/Sulfiredoxin"/>
    <property type="match status" value="1"/>
</dbReference>
<gene>
    <name evidence="1" type="ORF">LCGC14_2062750</name>
</gene>
<proteinExistence type="predicted"/>
<comment type="caution">
    <text evidence="1">The sequence shown here is derived from an EMBL/GenBank/DDBJ whole genome shotgun (WGS) entry which is preliminary data.</text>
</comment>
<dbReference type="EMBL" id="LAZR01024583">
    <property type="protein sequence ID" value="KKL74655.1"/>
    <property type="molecule type" value="Genomic_DNA"/>
</dbReference>
<dbReference type="InterPro" id="IPR036086">
    <property type="entry name" value="ParB/Sulfiredoxin_sf"/>
</dbReference>
<dbReference type="AlphaFoldDB" id="A0A0F9GZ67"/>
<evidence type="ECO:0008006" key="2">
    <source>
        <dbReference type="Google" id="ProtNLM"/>
    </source>
</evidence>
<protein>
    <recommendedName>
        <fullName evidence="2">ParB/Sulfiredoxin domain-containing protein</fullName>
    </recommendedName>
</protein>
<accession>A0A0F9GZ67</accession>
<sequence length="262" mass="28782">MKNGNEPRHRIVQRRVDSLRIHPTAQREGLTKAKLRGMVKDFNLDAIGTLHAVQYKIKDRFELWIVDGWHRHAALMELGLGEWEVEVYIHEDVTTDAEASALFLRLNNRAAVSPLDKFVQLYQAGDASAIGVARILSGYGYKVGQTQSDRTSASPAGLLKAYDLDDGSSLNSAFGAAVAAWGHQAPATEGKVVQGLAKLFHIYQDIEVPALVLKLSKYPGGAAALLGAARQERAVKHVTIVGAIFDIARETYNKGRRTRRLS</sequence>
<name>A0A0F9GZ67_9ZZZZ</name>
<evidence type="ECO:0000313" key="1">
    <source>
        <dbReference type="EMBL" id="KKL74655.1"/>
    </source>
</evidence>
<reference evidence="1" key="1">
    <citation type="journal article" date="2015" name="Nature">
        <title>Complex archaea that bridge the gap between prokaryotes and eukaryotes.</title>
        <authorList>
            <person name="Spang A."/>
            <person name="Saw J.H."/>
            <person name="Jorgensen S.L."/>
            <person name="Zaremba-Niedzwiedzka K."/>
            <person name="Martijn J."/>
            <person name="Lind A.E."/>
            <person name="van Eijk R."/>
            <person name="Schleper C."/>
            <person name="Guy L."/>
            <person name="Ettema T.J."/>
        </authorList>
    </citation>
    <scope>NUCLEOTIDE SEQUENCE</scope>
</reference>